<protein>
    <submittedName>
        <fullName evidence="1">RdRP-domain-containing protein</fullName>
    </submittedName>
</protein>
<name>A0ACB8S565_9AGAM</name>
<reference evidence="1" key="1">
    <citation type="submission" date="2021-02" db="EMBL/GenBank/DDBJ databases">
        <authorList>
            <consortium name="DOE Joint Genome Institute"/>
            <person name="Ahrendt S."/>
            <person name="Looney B.P."/>
            <person name="Miyauchi S."/>
            <person name="Morin E."/>
            <person name="Drula E."/>
            <person name="Courty P.E."/>
            <person name="Chicoki N."/>
            <person name="Fauchery L."/>
            <person name="Kohler A."/>
            <person name="Kuo A."/>
            <person name="Labutti K."/>
            <person name="Pangilinan J."/>
            <person name="Lipzen A."/>
            <person name="Riley R."/>
            <person name="Andreopoulos W."/>
            <person name="He G."/>
            <person name="Johnson J."/>
            <person name="Barry K.W."/>
            <person name="Grigoriev I.V."/>
            <person name="Nagy L."/>
            <person name="Hibbett D."/>
            <person name="Henrissat B."/>
            <person name="Matheny P.B."/>
            <person name="Labbe J."/>
            <person name="Martin F."/>
        </authorList>
    </citation>
    <scope>NUCLEOTIDE SEQUENCE</scope>
    <source>
        <strain evidence="1">FP105234-sp</strain>
    </source>
</reference>
<accession>A0ACB8S565</accession>
<dbReference type="EMBL" id="MU275852">
    <property type="protein sequence ID" value="KAI0051419.1"/>
    <property type="molecule type" value="Genomic_DNA"/>
</dbReference>
<comment type="caution">
    <text evidence="1">The sequence shown here is derived from an EMBL/GenBank/DDBJ whole genome shotgun (WGS) entry which is preliminary data.</text>
</comment>
<keyword evidence="2" id="KW-1185">Reference proteome</keyword>
<reference evidence="1" key="2">
    <citation type="journal article" date="2022" name="New Phytol.">
        <title>Evolutionary transition to the ectomycorrhizal habit in the genomes of a hyperdiverse lineage of mushroom-forming fungi.</title>
        <authorList>
            <person name="Looney B."/>
            <person name="Miyauchi S."/>
            <person name="Morin E."/>
            <person name="Drula E."/>
            <person name="Courty P.E."/>
            <person name="Kohler A."/>
            <person name="Kuo A."/>
            <person name="LaButti K."/>
            <person name="Pangilinan J."/>
            <person name="Lipzen A."/>
            <person name="Riley R."/>
            <person name="Andreopoulos W."/>
            <person name="He G."/>
            <person name="Johnson J."/>
            <person name="Nolan M."/>
            <person name="Tritt A."/>
            <person name="Barry K.W."/>
            <person name="Grigoriev I.V."/>
            <person name="Nagy L.G."/>
            <person name="Hibbett D."/>
            <person name="Henrissat B."/>
            <person name="Matheny P.B."/>
            <person name="Labbe J."/>
            <person name="Martin F.M."/>
        </authorList>
    </citation>
    <scope>NUCLEOTIDE SEQUENCE</scope>
    <source>
        <strain evidence="1">FP105234-sp</strain>
    </source>
</reference>
<dbReference type="Proteomes" id="UP000814033">
    <property type="component" value="Unassembled WGS sequence"/>
</dbReference>
<organism evidence="1 2">
    <name type="scientific">Auriscalpium vulgare</name>
    <dbReference type="NCBI Taxonomy" id="40419"/>
    <lineage>
        <taxon>Eukaryota</taxon>
        <taxon>Fungi</taxon>
        <taxon>Dikarya</taxon>
        <taxon>Basidiomycota</taxon>
        <taxon>Agaricomycotina</taxon>
        <taxon>Agaricomycetes</taxon>
        <taxon>Russulales</taxon>
        <taxon>Auriscalpiaceae</taxon>
        <taxon>Auriscalpium</taxon>
    </lineage>
</organism>
<proteinExistence type="predicted"/>
<gene>
    <name evidence="1" type="ORF">FA95DRAFT_1512218</name>
</gene>
<evidence type="ECO:0000313" key="2">
    <source>
        <dbReference type="Proteomes" id="UP000814033"/>
    </source>
</evidence>
<evidence type="ECO:0000313" key="1">
    <source>
        <dbReference type="EMBL" id="KAI0051419.1"/>
    </source>
</evidence>
<sequence>MNAAVERDCRGPSSSHSVFELRMDIFMKNINFQVSVQDLHREVVNILHNHPYTPMSQTLPNFEINLHPPRNGRAGRNRGTGILSLPSEAIGSRFLQEFGGERPAKRFAVAGRTITVFRSNKPTSRIVLERLGRPYRTLEAAQRERDADHEQATVSIRAIQFGWETRDGIISIEWEKAFDAELSSLTFKEERREVSVEIIEPNGTKRLILMPFSQVHWCAAGTDEDHRPIISFHLLSRPVFHLQPSQPGMRGGPTPVPVSDELLGGGLGFDMTSFAQMLADIFGHTSDSTPKRHRVLSLYPNDEHHARVLPYASLVVRLVAVSDADVNKFRRLCRNVQPFRRPESTIQHADHLGRFSKDNFAELRTWLLALKWPVAFRVDSILKNLLADIPELLSIREHITRMLAEFGSARVAALLQRFEHALFSHDWSASQQSFQDIFLRSAKGFESREISPTKRRESDDLFDCYHVSVTPTGMMLEGPVLERSNRVMRTYADNHDSFLRLTFVEETNLQYRQDRDIDVLSFIHLWVRNNLHNGVVIAGRLFHFLAYSQSALKSHTVWMVKDFRDSTGVVVTAAEIIQGLGTFDNLSFDRDLMRCPARYGARISQSFTATESSVSVEVDEILYEPDIECPETSWVFTDGVGTLSLEMAQNIWTRLQRSRKRAARRALASPKAFQIRFKGSKGVISVDHKLPGRVLVLRPSMIKFESPDSRDVDIAQAFVRPSKYFLNRPLIMLLEGLNVPYMVFERLQDAVVREVDEASQSLVKAAKIFDQYGLGNSYGLSQTLQQLHKLGITNLMNDTFYAEMVRFATHHIRRDLRSHARIPVKDGYTLVGVADVHYYLQPDHVFACISDPVTRHYRYLEGPMLISRSPTIHPGDVQKVHAIGKPPPGSPFAKEPLPNTVVFSVKGTRPLPSKLGGGDLDGDVYNVTTFADLLPPGENQDPAAYTAVERLLLDRPSNMRDVADFVADYMVNDVLGLVATNWLLIADSNGRGCENSNGLGIKHPDCIELAKLHSDAVDYPKSGRPVSIKDVPYLKKGQRRPDWCAPETVDAQDDSKYYTSMSAIGRLFRRIDLPVLGNEPHRARGELEVGLSYDDIIEQVARAYPKSPLYNAVEKRVAEFIPTEVDEVHMSAAAHLLEVYADELQVICASNSLSRHRSAAMLTEEESTVGTIVAQCSQPRWRKDVMTRLRDQTDYLVKRIREEFEYEDDSDEDWLERGWAAWKVACICDTAFGAKSFGWIALKVVFDAIREIEQNERRQTTGRR</sequence>